<organism evidence="1 2">
    <name type="scientific">Dendrobium catenatum</name>
    <dbReference type="NCBI Taxonomy" id="906689"/>
    <lineage>
        <taxon>Eukaryota</taxon>
        <taxon>Viridiplantae</taxon>
        <taxon>Streptophyta</taxon>
        <taxon>Embryophyta</taxon>
        <taxon>Tracheophyta</taxon>
        <taxon>Spermatophyta</taxon>
        <taxon>Magnoliopsida</taxon>
        <taxon>Liliopsida</taxon>
        <taxon>Asparagales</taxon>
        <taxon>Orchidaceae</taxon>
        <taxon>Epidendroideae</taxon>
        <taxon>Malaxideae</taxon>
        <taxon>Dendrobiinae</taxon>
        <taxon>Dendrobium</taxon>
    </lineage>
</organism>
<dbReference type="Proteomes" id="UP000233837">
    <property type="component" value="Unassembled WGS sequence"/>
</dbReference>
<dbReference type="AlphaFoldDB" id="A0A2I0X6X9"/>
<protein>
    <submittedName>
        <fullName evidence="1">Uncharacterized protein</fullName>
    </submittedName>
</protein>
<accession>A0A2I0X6X9</accession>
<reference evidence="1 2" key="1">
    <citation type="journal article" date="2016" name="Sci. Rep.">
        <title>The Dendrobium catenatum Lindl. genome sequence provides insights into polysaccharide synthase, floral development and adaptive evolution.</title>
        <authorList>
            <person name="Zhang G.Q."/>
            <person name="Xu Q."/>
            <person name="Bian C."/>
            <person name="Tsai W.C."/>
            <person name="Yeh C.M."/>
            <person name="Liu K.W."/>
            <person name="Yoshida K."/>
            <person name="Zhang L.S."/>
            <person name="Chang S.B."/>
            <person name="Chen F."/>
            <person name="Shi Y."/>
            <person name="Su Y.Y."/>
            <person name="Zhang Y.Q."/>
            <person name="Chen L.J."/>
            <person name="Yin Y."/>
            <person name="Lin M."/>
            <person name="Huang H."/>
            <person name="Deng H."/>
            <person name="Wang Z.W."/>
            <person name="Zhu S.L."/>
            <person name="Zhao X."/>
            <person name="Deng C."/>
            <person name="Niu S.C."/>
            <person name="Huang J."/>
            <person name="Wang M."/>
            <person name="Liu G.H."/>
            <person name="Yang H.J."/>
            <person name="Xiao X.J."/>
            <person name="Hsiao Y.Y."/>
            <person name="Wu W.L."/>
            <person name="Chen Y.Y."/>
            <person name="Mitsuda N."/>
            <person name="Ohme-Takagi M."/>
            <person name="Luo Y.B."/>
            <person name="Van de Peer Y."/>
            <person name="Liu Z.J."/>
        </authorList>
    </citation>
    <scope>NUCLEOTIDE SEQUENCE [LARGE SCALE GENOMIC DNA]</scope>
    <source>
        <tissue evidence="1">The whole plant</tissue>
    </source>
</reference>
<keyword evidence="2" id="KW-1185">Reference proteome</keyword>
<proteinExistence type="predicted"/>
<evidence type="ECO:0000313" key="2">
    <source>
        <dbReference type="Proteomes" id="UP000233837"/>
    </source>
</evidence>
<gene>
    <name evidence="1" type="ORF">MA16_Dca020867</name>
</gene>
<evidence type="ECO:0000313" key="1">
    <source>
        <dbReference type="EMBL" id="PKU83650.1"/>
    </source>
</evidence>
<sequence>MSQQMEALLQVRDMLRFFKTFHQYIIYVHLHSTTNKGFQDLIHETLISCSSILKPEGYHLIVI</sequence>
<dbReference type="EMBL" id="KZ502086">
    <property type="protein sequence ID" value="PKU83650.1"/>
    <property type="molecule type" value="Genomic_DNA"/>
</dbReference>
<reference evidence="1 2" key="2">
    <citation type="journal article" date="2017" name="Nature">
        <title>The Apostasia genome and the evolution of orchids.</title>
        <authorList>
            <person name="Zhang G.Q."/>
            <person name="Liu K.W."/>
            <person name="Li Z."/>
            <person name="Lohaus R."/>
            <person name="Hsiao Y.Y."/>
            <person name="Niu S.C."/>
            <person name="Wang J.Y."/>
            <person name="Lin Y.C."/>
            <person name="Xu Q."/>
            <person name="Chen L.J."/>
            <person name="Yoshida K."/>
            <person name="Fujiwara S."/>
            <person name="Wang Z.W."/>
            <person name="Zhang Y.Q."/>
            <person name="Mitsuda N."/>
            <person name="Wang M."/>
            <person name="Liu G.H."/>
            <person name="Pecoraro L."/>
            <person name="Huang H.X."/>
            <person name="Xiao X.J."/>
            <person name="Lin M."/>
            <person name="Wu X.Y."/>
            <person name="Wu W.L."/>
            <person name="Chen Y.Y."/>
            <person name="Chang S.B."/>
            <person name="Sakamoto S."/>
            <person name="Ohme-Takagi M."/>
            <person name="Yagi M."/>
            <person name="Zeng S.J."/>
            <person name="Shen C.Y."/>
            <person name="Yeh C.M."/>
            <person name="Luo Y.B."/>
            <person name="Tsai W.C."/>
            <person name="Van de Peer Y."/>
            <person name="Liu Z.J."/>
        </authorList>
    </citation>
    <scope>NUCLEOTIDE SEQUENCE [LARGE SCALE GENOMIC DNA]</scope>
    <source>
        <tissue evidence="1">The whole plant</tissue>
    </source>
</reference>
<name>A0A2I0X6X9_9ASPA</name>